<evidence type="ECO:0008006" key="5">
    <source>
        <dbReference type="Google" id="ProtNLM"/>
    </source>
</evidence>
<dbReference type="PANTHER" id="PTHR47934:SF26">
    <property type="entry name" value="SMALL RIBOSOMAL SUBUNIT PROTEIN MS78 (RPPR3A)"/>
    <property type="match status" value="1"/>
</dbReference>
<dbReference type="AlphaFoldDB" id="A0AAQ3KDD7"/>
<evidence type="ECO:0000313" key="4">
    <source>
        <dbReference type="Proteomes" id="UP001327560"/>
    </source>
</evidence>
<dbReference type="Pfam" id="PF13041">
    <property type="entry name" value="PPR_2"/>
    <property type="match status" value="1"/>
</dbReference>
<protein>
    <recommendedName>
        <fullName evidence="5">Pentatricopeptide repeat-containing protein</fullName>
    </recommendedName>
</protein>
<evidence type="ECO:0000313" key="3">
    <source>
        <dbReference type="EMBL" id="WOL06004.1"/>
    </source>
</evidence>
<feature type="repeat" description="PPR" evidence="2">
    <location>
        <begin position="211"/>
        <end position="245"/>
    </location>
</feature>
<keyword evidence="4" id="KW-1185">Reference proteome</keyword>
<proteinExistence type="predicted"/>
<name>A0AAQ3KDD7_9LILI</name>
<evidence type="ECO:0000256" key="1">
    <source>
        <dbReference type="ARBA" id="ARBA00022737"/>
    </source>
</evidence>
<dbReference type="Pfam" id="PF01535">
    <property type="entry name" value="PPR"/>
    <property type="match status" value="5"/>
</dbReference>
<evidence type="ECO:0000256" key="2">
    <source>
        <dbReference type="PROSITE-ProRule" id="PRU00708"/>
    </source>
</evidence>
<dbReference type="NCBIfam" id="TIGR00756">
    <property type="entry name" value="PPR"/>
    <property type="match status" value="3"/>
</dbReference>
<gene>
    <name evidence="3" type="ORF">Cni_G14736</name>
</gene>
<dbReference type="GO" id="GO:0007005">
    <property type="term" value="P:mitochondrion organization"/>
    <property type="evidence" value="ECO:0007669"/>
    <property type="project" value="TreeGrafter"/>
</dbReference>
<feature type="repeat" description="PPR" evidence="2">
    <location>
        <begin position="281"/>
        <end position="315"/>
    </location>
</feature>
<dbReference type="GO" id="GO:0005739">
    <property type="term" value="C:mitochondrion"/>
    <property type="evidence" value="ECO:0007669"/>
    <property type="project" value="TreeGrafter"/>
</dbReference>
<dbReference type="InterPro" id="IPR051114">
    <property type="entry name" value="Mito_RNA_Proc_CCM1"/>
</dbReference>
<keyword evidence="1" id="KW-0677">Repeat</keyword>
<reference evidence="3 4" key="1">
    <citation type="submission" date="2023-10" db="EMBL/GenBank/DDBJ databases">
        <title>Chromosome-scale genome assembly provides insights into flower coloration mechanisms of Canna indica.</title>
        <authorList>
            <person name="Li C."/>
        </authorList>
    </citation>
    <scope>NUCLEOTIDE SEQUENCE [LARGE SCALE GENOMIC DNA]</scope>
    <source>
        <tissue evidence="3">Flower</tissue>
    </source>
</reference>
<dbReference type="InterPro" id="IPR011990">
    <property type="entry name" value="TPR-like_helical_dom_sf"/>
</dbReference>
<organism evidence="3 4">
    <name type="scientific">Canna indica</name>
    <name type="common">Indian-shot</name>
    <dbReference type="NCBI Taxonomy" id="4628"/>
    <lineage>
        <taxon>Eukaryota</taxon>
        <taxon>Viridiplantae</taxon>
        <taxon>Streptophyta</taxon>
        <taxon>Embryophyta</taxon>
        <taxon>Tracheophyta</taxon>
        <taxon>Spermatophyta</taxon>
        <taxon>Magnoliopsida</taxon>
        <taxon>Liliopsida</taxon>
        <taxon>Zingiberales</taxon>
        <taxon>Cannaceae</taxon>
        <taxon>Canna</taxon>
    </lineage>
</organism>
<dbReference type="InterPro" id="IPR002885">
    <property type="entry name" value="PPR_rpt"/>
</dbReference>
<dbReference type="PANTHER" id="PTHR47934">
    <property type="entry name" value="PENTATRICOPEPTIDE REPEAT-CONTAINING PROTEIN PET309, MITOCHONDRIAL"/>
    <property type="match status" value="1"/>
</dbReference>
<dbReference type="Gene3D" id="1.25.40.10">
    <property type="entry name" value="Tetratricopeptide repeat domain"/>
    <property type="match status" value="2"/>
</dbReference>
<dbReference type="GO" id="GO:0003729">
    <property type="term" value="F:mRNA binding"/>
    <property type="evidence" value="ECO:0007669"/>
    <property type="project" value="TreeGrafter"/>
</dbReference>
<accession>A0AAQ3KDD7</accession>
<sequence length="407" mass="44870">MGILSASRRHCSFLCHLRRRLSTTATPSSTRTGISASVAKSRLRREFDPDRAVSILSSVAADSTNLTSSRYALDLTVRRLARARRFSDIEALVESRKSSAPLAEPYLATLILCYGGAGMLDHALRTFDEVPSLTSAPHSPISFNALLSACIRAKKPRRVPSLFSELAEKHSITPDSTSYGILVKSLCLAGKTGKGLETLKEMVEVKHLEPTTVIYTTLLDSLYKEGKPEEAEELWKEMVEKGCVPDLTAYNVRVMHRALTGKPAEVLQLITEMEGAGIKPDKITYAFLITCHCNAGQYDDAKEVYRGLRNKGCSPNATMLRTFLTSLCENGDIDMGMEVFKDSVKLNKVPDFRTMKLLVEGLVKEGKVQEAKAVVDRVKNLFPENHVGGWKKVEEKLGLSADVEVSD</sequence>
<dbReference type="PROSITE" id="PS51375">
    <property type="entry name" value="PPR"/>
    <property type="match status" value="2"/>
</dbReference>
<dbReference type="EMBL" id="CP136893">
    <property type="protein sequence ID" value="WOL06004.1"/>
    <property type="molecule type" value="Genomic_DNA"/>
</dbReference>
<dbReference type="Proteomes" id="UP001327560">
    <property type="component" value="Chromosome 4"/>
</dbReference>
<dbReference type="GO" id="GO:0006396">
    <property type="term" value="P:RNA processing"/>
    <property type="evidence" value="ECO:0007669"/>
    <property type="project" value="TreeGrafter"/>
</dbReference>
<dbReference type="Pfam" id="PF13812">
    <property type="entry name" value="PPR_3"/>
    <property type="match status" value="1"/>
</dbReference>